<feature type="domain" description="PPE" evidence="2">
    <location>
        <begin position="2"/>
        <end position="164"/>
    </location>
</feature>
<accession>A0A5B1BTB9</accession>
<dbReference type="OrthoDB" id="4724027at2"/>
<dbReference type="Proteomes" id="UP000324701">
    <property type="component" value="Unassembled WGS sequence"/>
</dbReference>
<sequence>MDFGALPPEINSLRVYSGPGSTPMLAAASAWNGLAAELTSAAMDYEKVIATLHSETWTGPAATSMIDAIEPYLAWMRETAARAEQAATQARMAVAAYDAVLAAVVPPPLVAANRAQTASLLSTNILGQNTARIALLEAEYSDMWTQDATAMYVYAAASASIAQVTPFAPPPHTTNPAASALQGAAVAKAAGTSAGATQSALTKLISQAPNALLDLASPLSCLLASARAIPTPPAWLLWLEDFFNIISPFTGTFYNVTGLPYFGIGITNSLASTARAVGAIGPEVAASVGIAEGAATEAAGMLGASGPIAASMGDAAALGKLSVPPTWSLGPELAPAVGSESVPLISNFVEPETTSPAGSMLGGMPLAGAAGPAGSGPRYGFRPKVIVRPPFAG</sequence>
<evidence type="ECO:0000259" key="2">
    <source>
        <dbReference type="Pfam" id="PF00823"/>
    </source>
</evidence>
<comment type="caution">
    <text evidence="4">The sequence shown here is derived from an EMBL/GenBank/DDBJ whole genome shotgun (WGS) entry which is preliminary data.</text>
</comment>
<evidence type="ECO:0000256" key="1">
    <source>
        <dbReference type="ARBA" id="ARBA00010652"/>
    </source>
</evidence>
<protein>
    <submittedName>
        <fullName evidence="4">PPE family protein</fullName>
    </submittedName>
</protein>
<dbReference type="InterPro" id="IPR038332">
    <property type="entry name" value="PPE_sf"/>
</dbReference>
<evidence type="ECO:0000313" key="5">
    <source>
        <dbReference type="Proteomes" id="UP000324701"/>
    </source>
</evidence>
<dbReference type="InterPro" id="IPR000030">
    <property type="entry name" value="PPE_dom"/>
</dbReference>
<feature type="domain" description="PPE family C-terminal" evidence="3">
    <location>
        <begin position="309"/>
        <end position="389"/>
    </location>
</feature>
<dbReference type="Pfam" id="PF00823">
    <property type="entry name" value="PPE"/>
    <property type="match status" value="1"/>
</dbReference>
<proteinExistence type="inferred from homology"/>
<gene>
    <name evidence="4" type="ORF">F0Q45_03415</name>
</gene>
<reference evidence="4 5" key="1">
    <citation type="submission" date="2019-09" db="EMBL/GenBank/DDBJ databases">
        <title>Report of infection by Mycobacterium simiae a patient suffering from pulmonary tuberculosis.</title>
        <authorList>
            <person name="Mohanty P.S."/>
            <person name="Bansal A.K."/>
            <person name="Singh H."/>
            <person name="Sharma S."/>
            <person name="Patil S.A."/>
            <person name="Upadhaya P."/>
            <person name="Singh P.K."/>
            <person name="Kumar D."/>
            <person name="Kumar S."/>
            <person name="Singh R.K."/>
            <person name="Chaudhary B."/>
        </authorList>
    </citation>
    <scope>NUCLEOTIDE SEQUENCE [LARGE SCALE GENOMIC DNA]</scope>
    <source>
        <strain evidence="4 5">JAL-560-SIM</strain>
    </source>
</reference>
<evidence type="ECO:0000313" key="4">
    <source>
        <dbReference type="EMBL" id="KAA1251616.1"/>
    </source>
</evidence>
<name>A0A5B1BTB9_MYCSI</name>
<dbReference type="PANTHER" id="PTHR46766">
    <property type="entry name" value="GLUTAMINE-RICH PROTEIN 2"/>
    <property type="match status" value="1"/>
</dbReference>
<dbReference type="SUPFAM" id="SSF140459">
    <property type="entry name" value="PE/PPE dimer-like"/>
    <property type="match status" value="1"/>
</dbReference>
<dbReference type="EMBL" id="VTZN01000011">
    <property type="protein sequence ID" value="KAA1251616.1"/>
    <property type="molecule type" value="Genomic_DNA"/>
</dbReference>
<evidence type="ECO:0000259" key="3">
    <source>
        <dbReference type="Pfam" id="PF12484"/>
    </source>
</evidence>
<dbReference type="InterPro" id="IPR022171">
    <property type="entry name" value="PPE_C"/>
</dbReference>
<dbReference type="FunFam" id="1.20.1260.20:FF:000001">
    <property type="entry name" value="PPE family protein PPE41"/>
    <property type="match status" value="1"/>
</dbReference>
<dbReference type="PANTHER" id="PTHR46766:SF1">
    <property type="entry name" value="GLUTAMINE-RICH PROTEIN 2"/>
    <property type="match status" value="1"/>
</dbReference>
<keyword evidence="5" id="KW-1185">Reference proteome</keyword>
<dbReference type="RefSeq" id="WP_149652620.1">
    <property type="nucleotide sequence ID" value="NZ_VTZN01000011.1"/>
</dbReference>
<dbReference type="AlphaFoldDB" id="A0A5B1BTB9"/>
<dbReference type="GO" id="GO:0052572">
    <property type="term" value="P:response to host immune response"/>
    <property type="evidence" value="ECO:0007669"/>
    <property type="project" value="TreeGrafter"/>
</dbReference>
<dbReference type="Gene3D" id="1.20.1260.20">
    <property type="entry name" value="PPE superfamily"/>
    <property type="match status" value="1"/>
</dbReference>
<comment type="similarity">
    <text evidence="1">Belongs to the mycobacterial PPE family.</text>
</comment>
<dbReference type="Pfam" id="PF12484">
    <property type="entry name" value="PPE-SVP"/>
    <property type="match status" value="1"/>
</dbReference>
<organism evidence="4 5">
    <name type="scientific">Mycobacterium simiae</name>
    <name type="common">Mycobacterium habana</name>
    <dbReference type="NCBI Taxonomy" id="1784"/>
    <lineage>
        <taxon>Bacteria</taxon>
        <taxon>Bacillati</taxon>
        <taxon>Actinomycetota</taxon>
        <taxon>Actinomycetes</taxon>
        <taxon>Mycobacteriales</taxon>
        <taxon>Mycobacteriaceae</taxon>
        <taxon>Mycobacterium</taxon>
        <taxon>Mycobacterium simiae complex</taxon>
    </lineage>
</organism>